<feature type="region of interest" description="Disordered" evidence="2">
    <location>
        <begin position="220"/>
        <end position="248"/>
    </location>
</feature>
<gene>
    <name evidence="3" type="ORF">RhiirA4_509330</name>
</gene>
<reference evidence="3 4" key="1">
    <citation type="submission" date="2015-10" db="EMBL/GenBank/DDBJ databases">
        <title>Genome analyses suggest a sexual origin of heterokaryosis in a supposedly ancient asexual fungus.</title>
        <authorList>
            <person name="Ropars J."/>
            <person name="Sedzielewska K."/>
            <person name="Noel J."/>
            <person name="Charron P."/>
            <person name="Farinelli L."/>
            <person name="Marton T."/>
            <person name="Kruger M."/>
            <person name="Pelin A."/>
            <person name="Brachmann A."/>
            <person name="Corradi N."/>
        </authorList>
    </citation>
    <scope>NUCLEOTIDE SEQUENCE [LARGE SCALE GENOMIC DNA]</scope>
    <source>
        <strain evidence="3 4">A4</strain>
    </source>
</reference>
<feature type="coiled-coil region" evidence="1">
    <location>
        <begin position="77"/>
        <end position="104"/>
    </location>
</feature>
<dbReference type="AlphaFoldDB" id="A0A2I1HEC5"/>
<dbReference type="Proteomes" id="UP000234323">
    <property type="component" value="Unassembled WGS sequence"/>
</dbReference>
<protein>
    <submittedName>
        <fullName evidence="3">Uncharacterized protein</fullName>
    </submittedName>
</protein>
<keyword evidence="4" id="KW-1185">Reference proteome</keyword>
<feature type="compositionally biased region" description="Basic and acidic residues" evidence="2">
    <location>
        <begin position="229"/>
        <end position="240"/>
    </location>
</feature>
<dbReference type="VEuPathDB" id="FungiDB:RhiirA1_465936"/>
<proteinExistence type="predicted"/>
<dbReference type="VEuPathDB" id="FungiDB:RhiirFUN_001918"/>
<sequence length="261" mass="29992">MDYYKLLFVPSSFNFLSKSKPVDKPSTPPSPFEPSDNIQIPPNATAQKHSFATLQKAKTDLYEFNKIFQMATSSELRSQFNSKIKRLEETIIVEEKRLKQLKNKATSKQRTRKRKSFFMNDPEKMNSSIEFGTVDYKCHKEVIKLISQSICFFLKIYLDYLTVRTHAPGQSAYNPVEQSMASLSIKLAGIVLNAFNYGNHIGNINGEATIAWAKSTNRTEKVQNNNGRQIRDSSKREKGGMRNPQPWEQDHLTFQVNLREV</sequence>
<comment type="caution">
    <text evidence="3">The sequence shown here is derived from an EMBL/GenBank/DDBJ whole genome shotgun (WGS) entry which is preliminary data.</text>
</comment>
<evidence type="ECO:0000256" key="1">
    <source>
        <dbReference type="SAM" id="Coils"/>
    </source>
</evidence>
<keyword evidence="1" id="KW-0175">Coiled coil</keyword>
<organism evidence="3 4">
    <name type="scientific">Rhizophagus irregularis</name>
    <dbReference type="NCBI Taxonomy" id="588596"/>
    <lineage>
        <taxon>Eukaryota</taxon>
        <taxon>Fungi</taxon>
        <taxon>Fungi incertae sedis</taxon>
        <taxon>Mucoromycota</taxon>
        <taxon>Glomeromycotina</taxon>
        <taxon>Glomeromycetes</taxon>
        <taxon>Glomerales</taxon>
        <taxon>Glomeraceae</taxon>
        <taxon>Rhizophagus</taxon>
    </lineage>
</organism>
<evidence type="ECO:0000313" key="3">
    <source>
        <dbReference type="EMBL" id="PKY57219.1"/>
    </source>
</evidence>
<evidence type="ECO:0000313" key="4">
    <source>
        <dbReference type="Proteomes" id="UP000234323"/>
    </source>
</evidence>
<evidence type="ECO:0000256" key="2">
    <source>
        <dbReference type="SAM" id="MobiDB-lite"/>
    </source>
</evidence>
<dbReference type="VEuPathDB" id="FungiDB:RhiirFUN_001916"/>
<dbReference type="VEuPathDB" id="FungiDB:RhiirA1_540733"/>
<accession>A0A2I1HEC5</accession>
<dbReference type="EMBL" id="LLXI01002473">
    <property type="protein sequence ID" value="PKY57219.1"/>
    <property type="molecule type" value="Genomic_DNA"/>
</dbReference>
<name>A0A2I1HEC5_9GLOM</name>
<feature type="region of interest" description="Disordered" evidence="2">
    <location>
        <begin position="19"/>
        <end position="38"/>
    </location>
</feature>